<evidence type="ECO:0000256" key="4">
    <source>
        <dbReference type="ARBA" id="ARBA00022723"/>
    </source>
</evidence>
<feature type="compositionally biased region" description="Basic and acidic residues" evidence="9">
    <location>
        <begin position="101"/>
        <end position="130"/>
    </location>
</feature>
<protein>
    <recommendedName>
        <fullName evidence="2">RING-type E3 ubiquitin transferase</fullName>
        <ecNumber evidence="2">2.3.2.27</ecNumber>
    </recommendedName>
</protein>
<feature type="region of interest" description="Disordered" evidence="9">
    <location>
        <begin position="327"/>
        <end position="347"/>
    </location>
</feature>
<dbReference type="EC" id="2.3.2.27" evidence="2"/>
<evidence type="ECO:0000313" key="12">
    <source>
        <dbReference type="Proteomes" id="UP001604336"/>
    </source>
</evidence>
<sequence>MSLSPPTPTETANGPTETANGARNYQLYWCYQCHQMVRIASDNPSEVACPRCFGLFLLEIDMGRTRPVLEFTAFDPSPEARILEALSLMFNPPIGLQNSDMDQRRNDRGTRQRNRVLDRRRNREESEPPNRRGWLWPRRRHNLFDENGDDWGPESGILARPRTWIILRPTGGPNPPRERPIPPRVDPGNYFVGAGLEQLIEELTENDRPGAPPAPDSAIDAIPTVKIEPSHLATSSECPVCKDEFKLGMEARELPCNHTYHSDCIVPWLRLHNSCPVCRQELPVQYENPEDSSGDSHEEGSRNRRCWRLRQLGNMWPFRSRYRPLHPHGGGTRTSHRDSWRQSCDIL</sequence>
<keyword evidence="12" id="KW-1185">Reference proteome</keyword>
<dbReference type="Proteomes" id="UP001604336">
    <property type="component" value="Unassembled WGS sequence"/>
</dbReference>
<evidence type="ECO:0000256" key="6">
    <source>
        <dbReference type="ARBA" id="ARBA00022786"/>
    </source>
</evidence>
<comment type="catalytic activity">
    <reaction evidence="1">
        <text>S-ubiquitinyl-[E2 ubiquitin-conjugating enzyme]-L-cysteine + [acceptor protein]-L-lysine = [E2 ubiquitin-conjugating enzyme]-L-cysteine + N(6)-ubiquitinyl-[acceptor protein]-L-lysine.</text>
        <dbReference type="EC" id="2.3.2.27"/>
    </reaction>
</comment>
<proteinExistence type="predicted"/>
<dbReference type="PROSITE" id="PS50089">
    <property type="entry name" value="ZF_RING_2"/>
    <property type="match status" value="1"/>
</dbReference>
<keyword evidence="7" id="KW-0862">Zinc</keyword>
<evidence type="ECO:0000256" key="5">
    <source>
        <dbReference type="ARBA" id="ARBA00022771"/>
    </source>
</evidence>
<dbReference type="InterPro" id="IPR001841">
    <property type="entry name" value="Znf_RING"/>
</dbReference>
<evidence type="ECO:0000259" key="10">
    <source>
        <dbReference type="PROSITE" id="PS50089"/>
    </source>
</evidence>
<dbReference type="SUPFAM" id="SSF57850">
    <property type="entry name" value="RING/U-box"/>
    <property type="match status" value="1"/>
</dbReference>
<evidence type="ECO:0000256" key="9">
    <source>
        <dbReference type="SAM" id="MobiDB-lite"/>
    </source>
</evidence>
<dbReference type="CDD" id="cd16667">
    <property type="entry name" value="RING-H2_RNF126-like"/>
    <property type="match status" value="1"/>
</dbReference>
<comment type="caution">
    <text evidence="11">The sequence shown here is derived from an EMBL/GenBank/DDBJ whole genome shotgun (WGS) entry which is preliminary data.</text>
</comment>
<keyword evidence="6" id="KW-0833">Ubl conjugation pathway</keyword>
<evidence type="ECO:0000256" key="8">
    <source>
        <dbReference type="PROSITE-ProRule" id="PRU00175"/>
    </source>
</evidence>
<dbReference type="InterPro" id="IPR039525">
    <property type="entry name" value="RNF126-like_zinc-ribbon"/>
</dbReference>
<dbReference type="Pfam" id="PF13639">
    <property type="entry name" value="zf-RING_2"/>
    <property type="match status" value="1"/>
</dbReference>
<name>A0ABD1NWT8_9LAMI</name>
<dbReference type="GO" id="GO:0008270">
    <property type="term" value="F:zinc ion binding"/>
    <property type="evidence" value="ECO:0007669"/>
    <property type="project" value="UniProtKB-KW"/>
</dbReference>
<feature type="domain" description="RING-type" evidence="10">
    <location>
        <begin position="238"/>
        <end position="279"/>
    </location>
</feature>
<evidence type="ECO:0000256" key="1">
    <source>
        <dbReference type="ARBA" id="ARBA00000900"/>
    </source>
</evidence>
<dbReference type="AlphaFoldDB" id="A0ABD1NWT8"/>
<dbReference type="PANTHER" id="PTHR15710:SF18">
    <property type="entry name" value="RING-TYPE E3 UBIQUITIN TRANSFERASE"/>
    <property type="match status" value="1"/>
</dbReference>
<dbReference type="InterPro" id="IPR013083">
    <property type="entry name" value="Znf_RING/FYVE/PHD"/>
</dbReference>
<dbReference type="GO" id="GO:0061630">
    <property type="term" value="F:ubiquitin protein ligase activity"/>
    <property type="evidence" value="ECO:0007669"/>
    <property type="project" value="UniProtKB-EC"/>
</dbReference>
<evidence type="ECO:0000256" key="2">
    <source>
        <dbReference type="ARBA" id="ARBA00012483"/>
    </source>
</evidence>
<keyword evidence="3" id="KW-0808">Transferase</keyword>
<feature type="region of interest" description="Disordered" evidence="9">
    <location>
        <begin position="94"/>
        <end position="134"/>
    </location>
</feature>
<organism evidence="11 12">
    <name type="scientific">Abeliophyllum distichum</name>
    <dbReference type="NCBI Taxonomy" id="126358"/>
    <lineage>
        <taxon>Eukaryota</taxon>
        <taxon>Viridiplantae</taxon>
        <taxon>Streptophyta</taxon>
        <taxon>Embryophyta</taxon>
        <taxon>Tracheophyta</taxon>
        <taxon>Spermatophyta</taxon>
        <taxon>Magnoliopsida</taxon>
        <taxon>eudicotyledons</taxon>
        <taxon>Gunneridae</taxon>
        <taxon>Pentapetalae</taxon>
        <taxon>asterids</taxon>
        <taxon>lamiids</taxon>
        <taxon>Lamiales</taxon>
        <taxon>Oleaceae</taxon>
        <taxon>Forsythieae</taxon>
        <taxon>Abeliophyllum</taxon>
    </lineage>
</organism>
<dbReference type="Gene3D" id="3.30.40.10">
    <property type="entry name" value="Zinc/RING finger domain, C3HC4 (zinc finger)"/>
    <property type="match status" value="1"/>
</dbReference>
<evidence type="ECO:0000313" key="11">
    <source>
        <dbReference type="EMBL" id="KAL2456087.1"/>
    </source>
</evidence>
<dbReference type="SMART" id="SM00184">
    <property type="entry name" value="RING"/>
    <property type="match status" value="1"/>
</dbReference>
<accession>A0ABD1NWT8</accession>
<evidence type="ECO:0000256" key="7">
    <source>
        <dbReference type="ARBA" id="ARBA00022833"/>
    </source>
</evidence>
<keyword evidence="5 8" id="KW-0863">Zinc-finger</keyword>
<dbReference type="EMBL" id="JBFOLK010000137">
    <property type="protein sequence ID" value="KAL2456087.1"/>
    <property type="molecule type" value="Genomic_DNA"/>
</dbReference>
<keyword evidence="4" id="KW-0479">Metal-binding</keyword>
<dbReference type="PANTHER" id="PTHR15710">
    <property type="entry name" value="E3 UBIQUITIN-PROTEIN LIGASE PRAJA"/>
    <property type="match status" value="1"/>
</dbReference>
<gene>
    <name evidence="11" type="ORF">Adt_46950</name>
</gene>
<dbReference type="Pfam" id="PF14369">
    <property type="entry name" value="Zn_ribbon_19"/>
    <property type="match status" value="1"/>
</dbReference>
<reference evidence="12" key="1">
    <citation type="submission" date="2024-07" db="EMBL/GenBank/DDBJ databases">
        <title>Two chromosome-level genome assemblies of Korean endemic species Abeliophyllum distichum and Forsythia ovata (Oleaceae).</title>
        <authorList>
            <person name="Jang H."/>
        </authorList>
    </citation>
    <scope>NUCLEOTIDE SEQUENCE [LARGE SCALE GENOMIC DNA]</scope>
</reference>
<evidence type="ECO:0000256" key="3">
    <source>
        <dbReference type="ARBA" id="ARBA00022679"/>
    </source>
</evidence>
<dbReference type="FunFam" id="3.30.40.10:FF:000022">
    <property type="entry name" value="E3 ubiquitin-protein ligase RING1-like"/>
    <property type="match status" value="1"/>
</dbReference>